<accession>A0A395RK55</accession>
<evidence type="ECO:0000256" key="1">
    <source>
        <dbReference type="SAM" id="MobiDB-lite"/>
    </source>
</evidence>
<feature type="region of interest" description="Disordered" evidence="1">
    <location>
        <begin position="173"/>
        <end position="204"/>
    </location>
</feature>
<comment type="caution">
    <text evidence="2">The sequence shown here is derived from an EMBL/GenBank/DDBJ whole genome shotgun (WGS) entry which is preliminary data.</text>
</comment>
<organism evidence="2 3">
    <name type="scientific">Fusarium sporotrichioides</name>
    <dbReference type="NCBI Taxonomy" id="5514"/>
    <lineage>
        <taxon>Eukaryota</taxon>
        <taxon>Fungi</taxon>
        <taxon>Dikarya</taxon>
        <taxon>Ascomycota</taxon>
        <taxon>Pezizomycotina</taxon>
        <taxon>Sordariomycetes</taxon>
        <taxon>Hypocreomycetidae</taxon>
        <taxon>Hypocreales</taxon>
        <taxon>Nectriaceae</taxon>
        <taxon>Fusarium</taxon>
    </lineage>
</organism>
<sequence length="307" mass="34299">MQRSSNDRFEPQTQLVLGVSSPSSSSSSLFGGIFPRSIIGPANKPASVFALIKNRLSVQKQRKLGNMGLLKGSDLRAKFKAREATSEGQGKAIISAPSFVALQQHSLVNPNGQVYENRQLSSQRPVQYSKLGQQHEPLGFHPVHITTGDRYNGDDSTSWDSVLSDWGIPCHYGTQTEPRGSSSILRSQPKADSLINTPDSSPDDICPVHSIRDTRIRQLCEKPSLGREEREELAKAVVDLELHIEQATIAANMYFHQAHGWEVRSPVPDDLDSLPQMLQGLYTVMIWMQQRIQVYETMFPGLRREYD</sequence>
<reference evidence="2 3" key="1">
    <citation type="journal article" date="2018" name="PLoS Pathog.">
        <title>Evolution of structural diversity of trichothecenes, a family of toxins produced by plant pathogenic and entomopathogenic fungi.</title>
        <authorList>
            <person name="Proctor R.H."/>
            <person name="McCormick S.P."/>
            <person name="Kim H.S."/>
            <person name="Cardoza R.E."/>
            <person name="Stanley A.M."/>
            <person name="Lindo L."/>
            <person name="Kelly A."/>
            <person name="Brown D.W."/>
            <person name="Lee T."/>
            <person name="Vaughan M.M."/>
            <person name="Alexander N.J."/>
            <person name="Busman M."/>
            <person name="Gutierrez S."/>
        </authorList>
    </citation>
    <scope>NUCLEOTIDE SEQUENCE [LARGE SCALE GENOMIC DNA]</scope>
    <source>
        <strain evidence="2 3">NRRL 3299</strain>
    </source>
</reference>
<protein>
    <submittedName>
        <fullName evidence="2">Golgi apyrase</fullName>
    </submittedName>
</protein>
<dbReference type="EMBL" id="PXOF01000186">
    <property type="protein sequence ID" value="RGP60510.1"/>
    <property type="molecule type" value="Genomic_DNA"/>
</dbReference>
<dbReference type="Proteomes" id="UP000266152">
    <property type="component" value="Unassembled WGS sequence"/>
</dbReference>
<dbReference type="STRING" id="5514.A0A395RK55"/>
<name>A0A395RK55_FUSSP</name>
<feature type="compositionally biased region" description="Basic and acidic residues" evidence="1">
    <location>
        <begin position="1"/>
        <end position="10"/>
    </location>
</feature>
<evidence type="ECO:0000313" key="2">
    <source>
        <dbReference type="EMBL" id="RGP60510.1"/>
    </source>
</evidence>
<proteinExistence type="predicted"/>
<feature type="region of interest" description="Disordered" evidence="1">
    <location>
        <begin position="1"/>
        <end position="25"/>
    </location>
</feature>
<gene>
    <name evidence="2" type="ORF">FSPOR_10647</name>
</gene>
<dbReference type="AlphaFoldDB" id="A0A395RK55"/>
<feature type="compositionally biased region" description="Polar residues" evidence="1">
    <location>
        <begin position="173"/>
        <end position="186"/>
    </location>
</feature>
<keyword evidence="3" id="KW-1185">Reference proteome</keyword>
<evidence type="ECO:0000313" key="3">
    <source>
        <dbReference type="Proteomes" id="UP000266152"/>
    </source>
</evidence>